<dbReference type="GO" id="GO:0016491">
    <property type="term" value="F:oxidoreductase activity"/>
    <property type="evidence" value="ECO:0007669"/>
    <property type="project" value="UniProtKB-KW"/>
</dbReference>
<evidence type="ECO:0000313" key="4">
    <source>
        <dbReference type="EMBL" id="PPJ49721.1"/>
    </source>
</evidence>
<dbReference type="STRING" id="357750.A0A2S6BQG4"/>
<dbReference type="SUPFAM" id="SSF51735">
    <property type="entry name" value="NAD(P)-binding Rossmann-fold domains"/>
    <property type="match status" value="1"/>
</dbReference>
<keyword evidence="2" id="KW-0560">Oxidoreductase</keyword>
<name>A0A2S6BQG4_9PEZI</name>
<dbReference type="AlphaFoldDB" id="A0A2S6BQG4"/>
<dbReference type="Proteomes" id="UP000237631">
    <property type="component" value="Unassembled WGS sequence"/>
</dbReference>
<dbReference type="PANTHER" id="PTHR43976:SF16">
    <property type="entry name" value="SHORT-CHAIN DEHYDROGENASE_REDUCTASE FAMILY PROTEIN"/>
    <property type="match status" value="1"/>
</dbReference>
<feature type="compositionally biased region" description="Basic and acidic residues" evidence="3">
    <location>
        <begin position="92"/>
        <end position="108"/>
    </location>
</feature>
<comment type="similarity">
    <text evidence="1">Belongs to the short-chain dehydrogenases/reductases (SDR) family.</text>
</comment>
<evidence type="ECO:0000256" key="3">
    <source>
        <dbReference type="SAM" id="MobiDB-lite"/>
    </source>
</evidence>
<dbReference type="InterPro" id="IPR002347">
    <property type="entry name" value="SDR_fam"/>
</dbReference>
<sequence length="390" mass="43180">MSAPSEIKLPRTPKFPTHNAPRVWFLTCANSPIGISLCRHLLAHGDYVTAGVQPTEFEREEERSRDFKDFLEELSAPPAARDGQDDEDEPDEQGKTSRKEKGKERLEKEQRERELWKSRLRVVALDVKIMGQCQSAVAEAVRCFGRVDILFCCHSEIVVGTVEELSQSPRTLSLVKDQFEMNFFGPVNIIKATLPVFREKKNGHIVLMTAVTGHLGTPGLSMYCASQWAIEGYCDSLAYEIAPFNVRMTIVQPNMEVNVLTHRITSAPPMVCYTDENNPAPLSRNILSSLLDKIEGSTEPTTGDQLYSSDVKSLYAPLSRGMKERLVAETVHAVAAIGGHDNPPARHIVGVEGVTAVKEKLKTVSEELEDFVECSCAADIDRNGDIPTPG</sequence>
<dbReference type="OrthoDB" id="1933717at2759"/>
<dbReference type="Pfam" id="PF00106">
    <property type="entry name" value="adh_short"/>
    <property type="match status" value="1"/>
</dbReference>
<organism evidence="4 5">
    <name type="scientific">Cercospora berteroae</name>
    <dbReference type="NCBI Taxonomy" id="357750"/>
    <lineage>
        <taxon>Eukaryota</taxon>
        <taxon>Fungi</taxon>
        <taxon>Dikarya</taxon>
        <taxon>Ascomycota</taxon>
        <taxon>Pezizomycotina</taxon>
        <taxon>Dothideomycetes</taxon>
        <taxon>Dothideomycetidae</taxon>
        <taxon>Mycosphaerellales</taxon>
        <taxon>Mycosphaerellaceae</taxon>
        <taxon>Cercospora</taxon>
    </lineage>
</organism>
<dbReference type="Gene3D" id="3.40.50.720">
    <property type="entry name" value="NAD(P)-binding Rossmann-like Domain"/>
    <property type="match status" value="1"/>
</dbReference>
<reference evidence="5" key="1">
    <citation type="journal article" date="2017" name="bioRxiv">
        <title>Conservation of a gene cluster reveals novel cercosporin biosynthetic mechanisms and extends production to the genus Colletotrichum.</title>
        <authorList>
            <person name="de Jonge R."/>
            <person name="Ebert M.K."/>
            <person name="Huitt-Roehl C.R."/>
            <person name="Pal P."/>
            <person name="Suttle J.C."/>
            <person name="Spanner R.E."/>
            <person name="Neubauer J.D."/>
            <person name="Jurick W.M.II."/>
            <person name="Stott K.A."/>
            <person name="Secor G.A."/>
            <person name="Thomma B.P.H.J."/>
            <person name="Van de Peer Y."/>
            <person name="Townsend C.A."/>
            <person name="Bolton M.D."/>
        </authorList>
    </citation>
    <scope>NUCLEOTIDE SEQUENCE [LARGE SCALE GENOMIC DNA]</scope>
    <source>
        <strain evidence="5">CBS538.71</strain>
    </source>
</reference>
<evidence type="ECO:0000256" key="1">
    <source>
        <dbReference type="ARBA" id="ARBA00006484"/>
    </source>
</evidence>
<keyword evidence="5" id="KW-1185">Reference proteome</keyword>
<evidence type="ECO:0000313" key="5">
    <source>
        <dbReference type="Proteomes" id="UP000237631"/>
    </source>
</evidence>
<evidence type="ECO:0000256" key="2">
    <source>
        <dbReference type="ARBA" id="ARBA00023002"/>
    </source>
</evidence>
<dbReference type="EMBL" id="PNEN01001799">
    <property type="protein sequence ID" value="PPJ49721.1"/>
    <property type="molecule type" value="Genomic_DNA"/>
</dbReference>
<gene>
    <name evidence="4" type="ORF">CBER1_02911</name>
</gene>
<proteinExistence type="inferred from homology"/>
<dbReference type="InterPro" id="IPR051911">
    <property type="entry name" value="SDR_oxidoreductase"/>
</dbReference>
<dbReference type="InterPro" id="IPR036291">
    <property type="entry name" value="NAD(P)-bd_dom_sf"/>
</dbReference>
<evidence type="ECO:0008006" key="6">
    <source>
        <dbReference type="Google" id="ProtNLM"/>
    </source>
</evidence>
<feature type="region of interest" description="Disordered" evidence="3">
    <location>
        <begin position="75"/>
        <end position="108"/>
    </location>
</feature>
<dbReference type="PRINTS" id="PR00081">
    <property type="entry name" value="GDHRDH"/>
</dbReference>
<dbReference type="PANTHER" id="PTHR43976">
    <property type="entry name" value="SHORT CHAIN DEHYDROGENASE"/>
    <property type="match status" value="1"/>
</dbReference>
<protein>
    <recommendedName>
        <fullName evidence="6">Ketoreductase (KR) domain-containing protein</fullName>
    </recommendedName>
</protein>
<comment type="caution">
    <text evidence="4">The sequence shown here is derived from an EMBL/GenBank/DDBJ whole genome shotgun (WGS) entry which is preliminary data.</text>
</comment>
<accession>A0A2S6BQG4</accession>